<dbReference type="InterPro" id="IPR051533">
    <property type="entry name" value="WaaL-like"/>
</dbReference>
<evidence type="ECO:0000256" key="1">
    <source>
        <dbReference type="ARBA" id="ARBA00004141"/>
    </source>
</evidence>
<dbReference type="InterPro" id="IPR007016">
    <property type="entry name" value="O-antigen_ligase-rel_domated"/>
</dbReference>
<feature type="domain" description="O-antigen ligase-related" evidence="6">
    <location>
        <begin position="225"/>
        <end position="353"/>
    </location>
</feature>
<dbReference type="PANTHER" id="PTHR37422">
    <property type="entry name" value="TEICHURONIC ACID BIOSYNTHESIS PROTEIN TUAE"/>
    <property type="match status" value="1"/>
</dbReference>
<feature type="transmembrane region" description="Helical" evidence="5">
    <location>
        <begin position="336"/>
        <end position="357"/>
    </location>
</feature>
<dbReference type="EMBL" id="MFBT01000013">
    <property type="protein sequence ID" value="OGD99565.1"/>
    <property type="molecule type" value="Genomic_DNA"/>
</dbReference>
<protein>
    <recommendedName>
        <fullName evidence="6">O-antigen ligase-related domain-containing protein</fullName>
    </recommendedName>
</protein>
<proteinExistence type="predicted"/>
<feature type="transmembrane region" description="Helical" evidence="5">
    <location>
        <begin position="258"/>
        <end position="277"/>
    </location>
</feature>
<organism evidence="7 8">
    <name type="scientific">Candidatus Curtissbacteria bacterium RIFCSPLOWO2_01_FULL_42_50</name>
    <dbReference type="NCBI Taxonomy" id="1797730"/>
    <lineage>
        <taxon>Bacteria</taxon>
        <taxon>Candidatus Curtissiibacteriota</taxon>
    </lineage>
</organism>
<dbReference type="Pfam" id="PF04932">
    <property type="entry name" value="Wzy_C"/>
    <property type="match status" value="1"/>
</dbReference>
<sequence length="408" mass="45711">MTYSMSKSDFLFLAVLATLPIQLNKFFWPSHSFVLGLPIDYRAITVYLSDLAIFAYLAIFVLENWRSLPKIYKDAKTIIWILALFNLYLFFTSLLISYQPFPALWFTLKIFEFSLTSIAASVTFSKKNLHGVIRHVITFSVLWQSALVIWQFVFQRTLGLWILGERTFDSSTTAIAHAQILGHQLLRPYGTFPHPNVAAAFFVISAIILSSLKLSKRITRVQIFSLLVPVVATLLTFSKSAILAIVLAGLIMRGSAKNLLFGLVFLAIIAVGSLKSVSDFQLATIAERLMLSQASLDITKVNPLFGVGSGNFILELSKLNLFSLAEIRLLQPVHNVFLLILAENGIIGLLLFVSFLLVIARQITTKPKVAIFIVILVFASLDHFLWTLQQGQLLFWLSAGYILSNQKN</sequence>
<evidence type="ECO:0000313" key="7">
    <source>
        <dbReference type="EMBL" id="OGD99565.1"/>
    </source>
</evidence>
<feature type="transmembrane region" description="Helical" evidence="5">
    <location>
        <begin position="47"/>
        <end position="65"/>
    </location>
</feature>
<evidence type="ECO:0000256" key="2">
    <source>
        <dbReference type="ARBA" id="ARBA00022692"/>
    </source>
</evidence>
<dbReference type="GO" id="GO:0016020">
    <property type="term" value="C:membrane"/>
    <property type="evidence" value="ECO:0007669"/>
    <property type="project" value="UniProtKB-SubCell"/>
</dbReference>
<reference evidence="7 8" key="1">
    <citation type="journal article" date="2016" name="Nat. Commun.">
        <title>Thousands of microbial genomes shed light on interconnected biogeochemical processes in an aquifer system.</title>
        <authorList>
            <person name="Anantharaman K."/>
            <person name="Brown C.T."/>
            <person name="Hug L.A."/>
            <person name="Sharon I."/>
            <person name="Castelle C.J."/>
            <person name="Probst A.J."/>
            <person name="Thomas B.C."/>
            <person name="Singh A."/>
            <person name="Wilkins M.J."/>
            <person name="Karaoz U."/>
            <person name="Brodie E.L."/>
            <person name="Williams K.H."/>
            <person name="Hubbard S.S."/>
            <person name="Banfield J.F."/>
        </authorList>
    </citation>
    <scope>NUCLEOTIDE SEQUENCE [LARGE SCALE GENOMIC DNA]</scope>
</reference>
<keyword evidence="4 5" id="KW-0472">Membrane</keyword>
<dbReference type="Proteomes" id="UP000177039">
    <property type="component" value="Unassembled WGS sequence"/>
</dbReference>
<dbReference type="AlphaFoldDB" id="A0A1F5H692"/>
<keyword evidence="2 5" id="KW-0812">Transmembrane</keyword>
<evidence type="ECO:0000256" key="3">
    <source>
        <dbReference type="ARBA" id="ARBA00022989"/>
    </source>
</evidence>
<feature type="transmembrane region" description="Helical" evidence="5">
    <location>
        <begin position="197"/>
        <end position="214"/>
    </location>
</feature>
<comment type="subcellular location">
    <subcellularLocation>
        <location evidence="1">Membrane</location>
        <topology evidence="1">Multi-pass membrane protein</topology>
    </subcellularLocation>
</comment>
<evidence type="ECO:0000313" key="8">
    <source>
        <dbReference type="Proteomes" id="UP000177039"/>
    </source>
</evidence>
<comment type="caution">
    <text evidence="7">The sequence shown here is derived from an EMBL/GenBank/DDBJ whole genome shotgun (WGS) entry which is preliminary data.</text>
</comment>
<feature type="transmembrane region" description="Helical" evidence="5">
    <location>
        <begin position="104"/>
        <end position="124"/>
    </location>
</feature>
<dbReference type="PANTHER" id="PTHR37422:SF17">
    <property type="entry name" value="O-ANTIGEN LIGASE"/>
    <property type="match status" value="1"/>
</dbReference>
<feature type="transmembrane region" description="Helical" evidence="5">
    <location>
        <begin position="77"/>
        <end position="98"/>
    </location>
</feature>
<evidence type="ECO:0000259" key="6">
    <source>
        <dbReference type="Pfam" id="PF04932"/>
    </source>
</evidence>
<accession>A0A1F5H692</accession>
<evidence type="ECO:0000256" key="5">
    <source>
        <dbReference type="SAM" id="Phobius"/>
    </source>
</evidence>
<name>A0A1F5H692_9BACT</name>
<feature type="transmembrane region" description="Helical" evidence="5">
    <location>
        <begin position="369"/>
        <end position="388"/>
    </location>
</feature>
<gene>
    <name evidence="7" type="ORF">A3B54_02335</name>
</gene>
<evidence type="ECO:0000256" key="4">
    <source>
        <dbReference type="ARBA" id="ARBA00023136"/>
    </source>
</evidence>
<feature type="transmembrane region" description="Helical" evidence="5">
    <location>
        <begin position="136"/>
        <end position="154"/>
    </location>
</feature>
<feature type="transmembrane region" description="Helical" evidence="5">
    <location>
        <begin position="226"/>
        <end position="252"/>
    </location>
</feature>
<keyword evidence="3 5" id="KW-1133">Transmembrane helix</keyword>